<dbReference type="EMBL" id="KN817575">
    <property type="protein sequence ID" value="KJA19698.1"/>
    <property type="molecule type" value="Genomic_DNA"/>
</dbReference>
<dbReference type="STRING" id="945553.A0A0D2M8S8"/>
<dbReference type="PROSITE" id="PS00059">
    <property type="entry name" value="ADH_ZINC"/>
    <property type="match status" value="1"/>
</dbReference>
<comment type="similarity">
    <text evidence="2 8">Belongs to the zinc-containing alcohol dehydrogenase family.</text>
</comment>
<dbReference type="GO" id="GO:0008270">
    <property type="term" value="F:zinc ion binding"/>
    <property type="evidence" value="ECO:0007669"/>
    <property type="project" value="InterPro"/>
</dbReference>
<dbReference type="InterPro" id="IPR011032">
    <property type="entry name" value="GroES-like_sf"/>
</dbReference>
<comment type="cofactor">
    <cofactor evidence="1 8">
        <name>Zn(2+)</name>
        <dbReference type="ChEBI" id="CHEBI:29105"/>
    </cofactor>
</comment>
<dbReference type="CDD" id="cd08297">
    <property type="entry name" value="CAD3"/>
    <property type="match status" value="1"/>
</dbReference>
<dbReference type="InterPro" id="IPR013149">
    <property type="entry name" value="ADH-like_C"/>
</dbReference>
<dbReference type="SUPFAM" id="SSF50129">
    <property type="entry name" value="GroES-like"/>
    <property type="match status" value="1"/>
</dbReference>
<name>A0A0D2M8S8_HYPSF</name>
<reference evidence="11" key="1">
    <citation type="submission" date="2014-04" db="EMBL/GenBank/DDBJ databases">
        <title>Evolutionary Origins and Diversification of the Mycorrhizal Mutualists.</title>
        <authorList>
            <consortium name="DOE Joint Genome Institute"/>
            <consortium name="Mycorrhizal Genomics Consortium"/>
            <person name="Kohler A."/>
            <person name="Kuo A."/>
            <person name="Nagy L.G."/>
            <person name="Floudas D."/>
            <person name="Copeland A."/>
            <person name="Barry K.W."/>
            <person name="Cichocki N."/>
            <person name="Veneault-Fourrey C."/>
            <person name="LaButti K."/>
            <person name="Lindquist E.A."/>
            <person name="Lipzen A."/>
            <person name="Lundell T."/>
            <person name="Morin E."/>
            <person name="Murat C."/>
            <person name="Riley R."/>
            <person name="Ohm R."/>
            <person name="Sun H."/>
            <person name="Tunlid A."/>
            <person name="Henrissat B."/>
            <person name="Grigoriev I.V."/>
            <person name="Hibbett D.S."/>
            <person name="Martin F."/>
        </authorList>
    </citation>
    <scope>NUCLEOTIDE SEQUENCE [LARGE SCALE GENOMIC DNA]</scope>
    <source>
        <strain evidence="11">FD-334 SS-4</strain>
    </source>
</reference>
<dbReference type="SMART" id="SM00829">
    <property type="entry name" value="PKS_ER"/>
    <property type="match status" value="1"/>
</dbReference>
<organism evidence="10 11">
    <name type="scientific">Hypholoma sublateritium (strain FD-334 SS-4)</name>
    <dbReference type="NCBI Taxonomy" id="945553"/>
    <lineage>
        <taxon>Eukaryota</taxon>
        <taxon>Fungi</taxon>
        <taxon>Dikarya</taxon>
        <taxon>Basidiomycota</taxon>
        <taxon>Agaricomycotina</taxon>
        <taxon>Agaricomycetes</taxon>
        <taxon>Agaricomycetidae</taxon>
        <taxon>Agaricales</taxon>
        <taxon>Agaricineae</taxon>
        <taxon>Strophariaceae</taxon>
        <taxon>Hypholoma</taxon>
    </lineage>
</organism>
<dbReference type="Proteomes" id="UP000054270">
    <property type="component" value="Unassembled WGS sequence"/>
</dbReference>
<dbReference type="PANTHER" id="PTHR42940">
    <property type="entry name" value="ALCOHOL DEHYDROGENASE 1-RELATED"/>
    <property type="match status" value="1"/>
</dbReference>
<keyword evidence="5 8" id="KW-0862">Zinc</keyword>
<dbReference type="FunFam" id="3.40.50.720:FF:000039">
    <property type="entry name" value="Alcohol dehydrogenase AdhP"/>
    <property type="match status" value="1"/>
</dbReference>
<dbReference type="InterPro" id="IPR036291">
    <property type="entry name" value="NAD(P)-bd_dom_sf"/>
</dbReference>
<proteinExistence type="inferred from homology"/>
<evidence type="ECO:0000313" key="10">
    <source>
        <dbReference type="EMBL" id="KJA19698.1"/>
    </source>
</evidence>
<evidence type="ECO:0000256" key="4">
    <source>
        <dbReference type="ARBA" id="ARBA00022723"/>
    </source>
</evidence>
<keyword evidence="4 8" id="KW-0479">Metal-binding</keyword>
<evidence type="ECO:0000256" key="1">
    <source>
        <dbReference type="ARBA" id="ARBA00001947"/>
    </source>
</evidence>
<dbReference type="InterPro" id="IPR002328">
    <property type="entry name" value="ADH_Zn_CS"/>
</dbReference>
<evidence type="ECO:0000256" key="3">
    <source>
        <dbReference type="ARBA" id="ARBA00013190"/>
    </source>
</evidence>
<sequence length="399" mass="42021">MSAVPTCDQWERSVAVDIRLSLGPHASVASAYPSSMSSTNNTTEYIIPRTQKAAVLTALGAPYTIETARPVKQPAELAPGECLVKLEYSGVCHSDLHVRNGDWTVKADLPLVGGHEGVGRVVAIGAQSNNHVKIGDRVGLKWIATVCGNCEMCRKGYESSCPTSFAKTHGLKLDGTFQEYAVSFTSYVTPIPEGLDGAFAAPILCAGLTVYKALKQTNLRIGQWVAISGAGGGLGHLAVQYAVAMGLRVLAIDSGETKKKLCLSLGAEAWVDFKESTDLIKDVVAAADGLGPEAAVVAAGDAKPFNQAVMYLRRKGTLVCVGMPAANALLSFPITLLIGKSLTIVGSAIGNQQEAVEALRIAALGKVKCQHEVKKLEDVNSIVEDLEAGKVSGRMVIKF</sequence>
<evidence type="ECO:0000313" key="11">
    <source>
        <dbReference type="Proteomes" id="UP000054270"/>
    </source>
</evidence>
<dbReference type="OrthoDB" id="1879366at2759"/>
<dbReference type="AlphaFoldDB" id="A0A0D2M8S8"/>
<evidence type="ECO:0000256" key="2">
    <source>
        <dbReference type="ARBA" id="ARBA00008072"/>
    </source>
</evidence>
<protein>
    <recommendedName>
        <fullName evidence="3">alcohol dehydrogenase</fullName>
        <ecNumber evidence="3">1.1.1.1</ecNumber>
    </recommendedName>
</protein>
<dbReference type="Pfam" id="PF08240">
    <property type="entry name" value="ADH_N"/>
    <property type="match status" value="1"/>
</dbReference>
<keyword evidence="6" id="KW-0560">Oxidoreductase</keyword>
<evidence type="ECO:0000256" key="8">
    <source>
        <dbReference type="RuleBase" id="RU361277"/>
    </source>
</evidence>
<evidence type="ECO:0000256" key="6">
    <source>
        <dbReference type="ARBA" id="ARBA00023002"/>
    </source>
</evidence>
<dbReference type="SUPFAM" id="SSF51735">
    <property type="entry name" value="NAD(P)-binding Rossmann-fold domains"/>
    <property type="match status" value="1"/>
</dbReference>
<dbReference type="InterPro" id="IPR020843">
    <property type="entry name" value="ER"/>
</dbReference>
<gene>
    <name evidence="10" type="ORF">HYPSUDRAFT_44081</name>
</gene>
<dbReference type="PANTHER" id="PTHR42940:SF3">
    <property type="entry name" value="ALCOHOL DEHYDROGENASE 1-RELATED"/>
    <property type="match status" value="1"/>
</dbReference>
<dbReference type="GO" id="GO:0004022">
    <property type="term" value="F:alcohol dehydrogenase (NAD+) activity"/>
    <property type="evidence" value="ECO:0007669"/>
    <property type="project" value="UniProtKB-EC"/>
</dbReference>
<dbReference type="Pfam" id="PF00107">
    <property type="entry name" value="ADH_zinc_N"/>
    <property type="match status" value="1"/>
</dbReference>
<dbReference type="Gene3D" id="3.40.50.720">
    <property type="entry name" value="NAD(P)-binding Rossmann-like Domain"/>
    <property type="match status" value="1"/>
</dbReference>
<dbReference type="EC" id="1.1.1.1" evidence="3"/>
<dbReference type="GO" id="GO:0005737">
    <property type="term" value="C:cytoplasm"/>
    <property type="evidence" value="ECO:0007669"/>
    <property type="project" value="TreeGrafter"/>
</dbReference>
<evidence type="ECO:0000259" key="9">
    <source>
        <dbReference type="SMART" id="SM00829"/>
    </source>
</evidence>
<evidence type="ECO:0000256" key="7">
    <source>
        <dbReference type="ARBA" id="ARBA00023027"/>
    </source>
</evidence>
<accession>A0A0D2M8S8</accession>
<dbReference type="InterPro" id="IPR013154">
    <property type="entry name" value="ADH-like_N"/>
</dbReference>
<keyword evidence="11" id="KW-1185">Reference proteome</keyword>
<dbReference type="OMA" id="LMAGHWV"/>
<keyword evidence="7" id="KW-0520">NAD</keyword>
<feature type="domain" description="Enoyl reductase (ER)" evidence="9">
    <location>
        <begin position="60"/>
        <end position="397"/>
    </location>
</feature>
<dbReference type="Gene3D" id="3.90.180.10">
    <property type="entry name" value="Medium-chain alcohol dehydrogenases, catalytic domain"/>
    <property type="match status" value="1"/>
</dbReference>
<evidence type="ECO:0000256" key="5">
    <source>
        <dbReference type="ARBA" id="ARBA00022833"/>
    </source>
</evidence>